<evidence type="ECO:0000256" key="1">
    <source>
        <dbReference type="SAM" id="Phobius"/>
    </source>
</evidence>
<keyword evidence="4" id="KW-1185">Reference proteome</keyword>
<dbReference type="Proteomes" id="UP001501138">
    <property type="component" value="Unassembled WGS sequence"/>
</dbReference>
<sequence length="204" mass="21894">MEQARPEPGSANLGAAGGKELAGGDVIYRTSPFLRHASAIFGPLFALLLLPLATLPAHPDDTFGSTLFGYALMGGGGVFALLSGRGWIRVSDEGLWARNIVTSTSVPWSEVVALEAGSKVGVVLRNGQTWWFWAVQRANISGMLNRRSRVDRVVAEIEVRRTRVASLRAPANDTSRKSLVRPAWWEWIVIAGYVAAAIVGLAGV</sequence>
<gene>
    <name evidence="3" type="ORF">GCM10009809_25850</name>
</gene>
<dbReference type="EMBL" id="BAAAPM010000005">
    <property type="protein sequence ID" value="GAA1729144.1"/>
    <property type="molecule type" value="Genomic_DNA"/>
</dbReference>
<name>A0ABP4VLP9_9MICO</name>
<evidence type="ECO:0000313" key="3">
    <source>
        <dbReference type="EMBL" id="GAA1729144.1"/>
    </source>
</evidence>
<keyword evidence="1" id="KW-0472">Membrane</keyword>
<organism evidence="3 4">
    <name type="scientific">Isoptericola hypogeus</name>
    <dbReference type="NCBI Taxonomy" id="300179"/>
    <lineage>
        <taxon>Bacteria</taxon>
        <taxon>Bacillati</taxon>
        <taxon>Actinomycetota</taxon>
        <taxon>Actinomycetes</taxon>
        <taxon>Micrococcales</taxon>
        <taxon>Promicromonosporaceae</taxon>
        <taxon>Isoptericola</taxon>
    </lineage>
</organism>
<feature type="transmembrane region" description="Helical" evidence="1">
    <location>
        <begin position="184"/>
        <end position="203"/>
    </location>
</feature>
<comment type="caution">
    <text evidence="3">The sequence shown here is derived from an EMBL/GenBank/DDBJ whole genome shotgun (WGS) entry which is preliminary data.</text>
</comment>
<dbReference type="Pfam" id="PF10756">
    <property type="entry name" value="bPH_6"/>
    <property type="match status" value="1"/>
</dbReference>
<evidence type="ECO:0000313" key="4">
    <source>
        <dbReference type="Proteomes" id="UP001501138"/>
    </source>
</evidence>
<reference evidence="4" key="1">
    <citation type="journal article" date="2019" name="Int. J. Syst. Evol. Microbiol.">
        <title>The Global Catalogue of Microorganisms (GCM) 10K type strain sequencing project: providing services to taxonomists for standard genome sequencing and annotation.</title>
        <authorList>
            <consortium name="The Broad Institute Genomics Platform"/>
            <consortium name="The Broad Institute Genome Sequencing Center for Infectious Disease"/>
            <person name="Wu L."/>
            <person name="Ma J."/>
        </authorList>
    </citation>
    <scope>NUCLEOTIDE SEQUENCE [LARGE SCALE GENOMIC DNA]</scope>
    <source>
        <strain evidence="4">JCM 15589</strain>
    </source>
</reference>
<evidence type="ECO:0000259" key="2">
    <source>
        <dbReference type="Pfam" id="PF10756"/>
    </source>
</evidence>
<dbReference type="InterPro" id="IPR019692">
    <property type="entry name" value="CFP-6_PH"/>
</dbReference>
<protein>
    <recommendedName>
        <fullName evidence="2">Low molecular weight protein antigen 6 PH domain-containing protein</fullName>
    </recommendedName>
</protein>
<accession>A0ABP4VLP9</accession>
<feature type="transmembrane region" description="Helical" evidence="1">
    <location>
        <begin position="67"/>
        <end position="88"/>
    </location>
</feature>
<feature type="transmembrane region" description="Helical" evidence="1">
    <location>
        <begin position="37"/>
        <end position="55"/>
    </location>
</feature>
<keyword evidence="1" id="KW-0812">Transmembrane</keyword>
<feature type="domain" description="Low molecular weight protein antigen 6 PH" evidence="2">
    <location>
        <begin position="89"/>
        <end position="138"/>
    </location>
</feature>
<keyword evidence="1" id="KW-1133">Transmembrane helix</keyword>
<proteinExistence type="predicted"/>